<name>A0A9D4NFH7_DREPO</name>
<reference evidence="1" key="1">
    <citation type="journal article" date="2019" name="bioRxiv">
        <title>The Genome of the Zebra Mussel, Dreissena polymorpha: A Resource for Invasive Species Research.</title>
        <authorList>
            <person name="McCartney M.A."/>
            <person name="Auch B."/>
            <person name="Kono T."/>
            <person name="Mallez S."/>
            <person name="Zhang Y."/>
            <person name="Obille A."/>
            <person name="Becker A."/>
            <person name="Abrahante J.E."/>
            <person name="Garbe J."/>
            <person name="Badalamenti J.P."/>
            <person name="Herman A."/>
            <person name="Mangelson H."/>
            <person name="Liachko I."/>
            <person name="Sullivan S."/>
            <person name="Sone E.D."/>
            <person name="Koren S."/>
            <person name="Silverstein K.A.T."/>
            <person name="Beckman K.B."/>
            <person name="Gohl D.M."/>
        </authorList>
    </citation>
    <scope>NUCLEOTIDE SEQUENCE</scope>
    <source>
        <strain evidence="1">Duluth1</strain>
        <tissue evidence="1">Whole animal</tissue>
    </source>
</reference>
<comment type="caution">
    <text evidence="1">The sequence shown here is derived from an EMBL/GenBank/DDBJ whole genome shotgun (WGS) entry which is preliminary data.</text>
</comment>
<dbReference type="AlphaFoldDB" id="A0A9D4NFH7"/>
<gene>
    <name evidence="1" type="ORF">DPMN_019717</name>
</gene>
<accession>A0A9D4NFH7</accession>
<sequence>MILLFDFSHRLSLHCLLPDLTFSTVSNTPPKPFTHSASPIATTLLRALQERRKTPFLKWSPAWHQVINWKNQYQFNPRSGKTGLNACALKVAPERTKAKSVISGNPPVRIRSLSRLMLTHISMRLGETLVNAACPTTRTCRLCTRSTPTLSGS</sequence>
<protein>
    <submittedName>
        <fullName evidence="1">Uncharacterized protein</fullName>
    </submittedName>
</protein>
<proteinExistence type="predicted"/>
<reference evidence="1" key="2">
    <citation type="submission" date="2020-11" db="EMBL/GenBank/DDBJ databases">
        <authorList>
            <person name="McCartney M.A."/>
            <person name="Auch B."/>
            <person name="Kono T."/>
            <person name="Mallez S."/>
            <person name="Becker A."/>
            <person name="Gohl D.M."/>
            <person name="Silverstein K.A.T."/>
            <person name="Koren S."/>
            <person name="Bechman K.B."/>
            <person name="Herman A."/>
            <person name="Abrahante J.E."/>
            <person name="Garbe J."/>
        </authorList>
    </citation>
    <scope>NUCLEOTIDE SEQUENCE</scope>
    <source>
        <strain evidence="1">Duluth1</strain>
        <tissue evidence="1">Whole animal</tissue>
    </source>
</reference>
<organism evidence="1 2">
    <name type="scientific">Dreissena polymorpha</name>
    <name type="common">Zebra mussel</name>
    <name type="synonym">Mytilus polymorpha</name>
    <dbReference type="NCBI Taxonomy" id="45954"/>
    <lineage>
        <taxon>Eukaryota</taxon>
        <taxon>Metazoa</taxon>
        <taxon>Spiralia</taxon>
        <taxon>Lophotrochozoa</taxon>
        <taxon>Mollusca</taxon>
        <taxon>Bivalvia</taxon>
        <taxon>Autobranchia</taxon>
        <taxon>Heteroconchia</taxon>
        <taxon>Euheterodonta</taxon>
        <taxon>Imparidentia</taxon>
        <taxon>Neoheterodontei</taxon>
        <taxon>Myida</taxon>
        <taxon>Dreissenoidea</taxon>
        <taxon>Dreissenidae</taxon>
        <taxon>Dreissena</taxon>
    </lineage>
</organism>
<evidence type="ECO:0000313" key="1">
    <source>
        <dbReference type="EMBL" id="KAH3895552.1"/>
    </source>
</evidence>
<evidence type="ECO:0000313" key="2">
    <source>
        <dbReference type="Proteomes" id="UP000828390"/>
    </source>
</evidence>
<dbReference type="EMBL" id="JAIWYP010000001">
    <property type="protein sequence ID" value="KAH3895552.1"/>
    <property type="molecule type" value="Genomic_DNA"/>
</dbReference>
<keyword evidence="2" id="KW-1185">Reference proteome</keyword>
<dbReference type="Proteomes" id="UP000828390">
    <property type="component" value="Unassembled WGS sequence"/>
</dbReference>